<organism evidence="2 3">
    <name type="scientific">Jiangella alba</name>
    <dbReference type="NCBI Taxonomy" id="561176"/>
    <lineage>
        <taxon>Bacteria</taxon>
        <taxon>Bacillati</taxon>
        <taxon>Actinomycetota</taxon>
        <taxon>Actinomycetes</taxon>
        <taxon>Jiangellales</taxon>
        <taxon>Jiangellaceae</taxon>
        <taxon>Jiangella</taxon>
    </lineage>
</organism>
<dbReference type="AlphaFoldDB" id="A0A1H5PV24"/>
<dbReference type="EMBL" id="FNUC01000004">
    <property type="protein sequence ID" value="SEF17494.1"/>
    <property type="molecule type" value="Genomic_DNA"/>
</dbReference>
<dbReference type="OrthoDB" id="9802126at2"/>
<dbReference type="Proteomes" id="UP000181980">
    <property type="component" value="Unassembled WGS sequence"/>
</dbReference>
<protein>
    <submittedName>
        <fullName evidence="2">Predicted glycosyl transferase</fullName>
    </submittedName>
</protein>
<dbReference type="SUPFAM" id="SSF53756">
    <property type="entry name" value="UDP-Glycosyltransferase/glycogen phosphorylase"/>
    <property type="match status" value="1"/>
</dbReference>
<evidence type="ECO:0000313" key="2">
    <source>
        <dbReference type="EMBL" id="SEF17494.1"/>
    </source>
</evidence>
<dbReference type="PANTHER" id="PTHR21015">
    <property type="entry name" value="UDP-N-ACETYLGLUCOSAMINE--N-ACETYLMURAMYL-(PENTAPEPTIDE) PYROPHOSPHORYL-UNDECAPRENOL N-ACETYLGLUCOSAMINE TRANSFERASE 1"/>
    <property type="match status" value="1"/>
</dbReference>
<accession>A0A1H5PV24</accession>
<dbReference type="Pfam" id="PF04101">
    <property type="entry name" value="Glyco_tran_28_C"/>
    <property type="match status" value="1"/>
</dbReference>
<evidence type="ECO:0000259" key="1">
    <source>
        <dbReference type="Pfam" id="PF04101"/>
    </source>
</evidence>
<sequence length="405" mass="43701">MTVQSLSGLGRARVALYSHDAQGLGHVRRNLAIAGALARIRPAPDVLVLTGAPEASALTRPPGCDIVGLPGMAKDEGGRYRSRHLSVPVGELVRLRSATIDAALRAFDPDLLIVDRHPWGFGRELVPILETLAERSRVVLGLRDVLDEPGRARREWARDHASEAIERWYDQIWYYGDPRVHDATADLGLPERLAGMVVPTGYLARGRHRRPHDVPPRPVSGPFVLGLVGGGADGWALARAFATAPMPVGHVGVLVTGPRMPHHRQAELRAIARTRPELRVFEFVDEVESWLEGADAVVSMGGYNTVCEVIAAGPPLLVVPRVRPRAEQLVRAERLAAAGLLDVLHPDRLDPAALGGWLADAAGSRSAVRRPASTVDLDGLERIPALALPLIESAPARREEPGHVA</sequence>
<name>A0A1H5PV24_9ACTN</name>
<gene>
    <name evidence="2" type="ORF">SAMN04488561_5898</name>
</gene>
<dbReference type="STRING" id="561176.SAMN04488561_5898"/>
<feature type="domain" description="Glycosyl transferase family 28 C-terminal" evidence="1">
    <location>
        <begin position="256"/>
        <end position="352"/>
    </location>
</feature>
<proteinExistence type="predicted"/>
<dbReference type="GO" id="GO:0016758">
    <property type="term" value="F:hexosyltransferase activity"/>
    <property type="evidence" value="ECO:0007669"/>
    <property type="project" value="InterPro"/>
</dbReference>
<dbReference type="Gene3D" id="3.40.50.2000">
    <property type="entry name" value="Glycogen Phosphorylase B"/>
    <property type="match status" value="1"/>
</dbReference>
<keyword evidence="2" id="KW-0808">Transferase</keyword>
<dbReference type="RefSeq" id="WP_069115336.1">
    <property type="nucleotide sequence ID" value="NZ_FNUC01000004.1"/>
</dbReference>
<dbReference type="InterPro" id="IPR007235">
    <property type="entry name" value="Glyco_trans_28_C"/>
</dbReference>
<keyword evidence="3" id="KW-1185">Reference proteome</keyword>
<reference evidence="3" key="1">
    <citation type="submission" date="2016-10" db="EMBL/GenBank/DDBJ databases">
        <authorList>
            <person name="Varghese N."/>
            <person name="Submissions S."/>
        </authorList>
    </citation>
    <scope>NUCLEOTIDE SEQUENCE [LARGE SCALE GENOMIC DNA]</scope>
    <source>
        <strain evidence="3">DSM 45237</strain>
    </source>
</reference>
<evidence type="ECO:0000313" key="3">
    <source>
        <dbReference type="Proteomes" id="UP000181980"/>
    </source>
</evidence>
<dbReference type="PANTHER" id="PTHR21015:SF28">
    <property type="entry name" value="SLL1722 PROTEIN"/>
    <property type="match status" value="1"/>
</dbReference>